<organism evidence="1">
    <name type="scientific">Collinsella aerofaciens</name>
    <dbReference type="NCBI Taxonomy" id="74426"/>
    <lineage>
        <taxon>Bacteria</taxon>
        <taxon>Bacillati</taxon>
        <taxon>Actinomycetota</taxon>
        <taxon>Coriobacteriia</taxon>
        <taxon>Coriobacteriales</taxon>
        <taxon>Coriobacteriaceae</taxon>
        <taxon>Collinsella</taxon>
    </lineage>
</organism>
<evidence type="ECO:0000313" key="1">
    <source>
        <dbReference type="EMBL" id="VYU02300.1"/>
    </source>
</evidence>
<protein>
    <submittedName>
        <fullName evidence="1">Uncharacterized protein</fullName>
    </submittedName>
</protein>
<reference evidence="1" key="1">
    <citation type="submission" date="2019-11" db="EMBL/GenBank/DDBJ databases">
        <authorList>
            <person name="Feng L."/>
        </authorList>
    </citation>
    <scope>NUCLEOTIDE SEQUENCE</scope>
    <source>
        <strain evidence="1">CaerofaciensLFYP39</strain>
    </source>
</reference>
<name>A0A6N3BC04_9ACTN</name>
<dbReference type="AlphaFoldDB" id="A0A6N3BC04"/>
<accession>A0A6N3BC04</accession>
<dbReference type="EMBL" id="CACRTW010000020">
    <property type="protein sequence ID" value="VYU02300.1"/>
    <property type="molecule type" value="Genomic_DNA"/>
</dbReference>
<sequence>MLVPAFLRTPDRSPLRGHLPDDLPLKPSLAYMKYASLLFHGTSPRQLPARWRGLFQDGLIWFSFI</sequence>
<proteinExistence type="predicted"/>
<gene>
    <name evidence="1" type="ORF">CALFYP39_01214</name>
</gene>